<sequence>MIKIIRTTPENIDFISLINKLDRDIKLRDGDEHTFFAQFNKTDSIKNAIVVYDELQAVGCGAFKFYEEGVAEIKRMYVNPKARGKGIASKVLTELEFWAKEENYTSCILETGKKYPEAIALYKKNGFVVIPNYGQYEDIEDSICFQKTL</sequence>
<keyword evidence="2" id="KW-0012">Acyltransferase</keyword>
<accession>A0AB39W154</accession>
<evidence type="ECO:0000256" key="1">
    <source>
        <dbReference type="ARBA" id="ARBA00022679"/>
    </source>
</evidence>
<organism evidence="4">
    <name type="scientific">Flavobacterium sp. WC2409</name>
    <dbReference type="NCBI Taxonomy" id="3234139"/>
    <lineage>
        <taxon>Bacteria</taxon>
        <taxon>Pseudomonadati</taxon>
        <taxon>Bacteroidota</taxon>
        <taxon>Flavobacteriia</taxon>
        <taxon>Flavobacteriales</taxon>
        <taxon>Flavobacteriaceae</taxon>
        <taxon>Flavobacterium</taxon>
    </lineage>
</organism>
<dbReference type="Gene3D" id="3.40.630.30">
    <property type="match status" value="1"/>
</dbReference>
<dbReference type="RefSeq" id="WP_369752248.1">
    <property type="nucleotide sequence ID" value="NZ_CP165625.1"/>
</dbReference>
<dbReference type="PANTHER" id="PTHR43877:SF2">
    <property type="entry name" value="AMINOALKYLPHOSPHONATE N-ACETYLTRANSFERASE-RELATED"/>
    <property type="match status" value="1"/>
</dbReference>
<dbReference type="InterPro" id="IPR016181">
    <property type="entry name" value="Acyl_CoA_acyltransferase"/>
</dbReference>
<evidence type="ECO:0000256" key="2">
    <source>
        <dbReference type="ARBA" id="ARBA00023315"/>
    </source>
</evidence>
<dbReference type="AlphaFoldDB" id="A0AB39W154"/>
<dbReference type="EMBL" id="CP165625">
    <property type="protein sequence ID" value="XDU94092.1"/>
    <property type="molecule type" value="Genomic_DNA"/>
</dbReference>
<dbReference type="InterPro" id="IPR050832">
    <property type="entry name" value="Bact_Acetyltransf"/>
</dbReference>
<evidence type="ECO:0000313" key="4">
    <source>
        <dbReference type="EMBL" id="XDU94092.1"/>
    </source>
</evidence>
<reference evidence="4" key="1">
    <citation type="submission" date="2024-07" db="EMBL/GenBank/DDBJ databases">
        <authorList>
            <person name="Biller S.J."/>
        </authorList>
    </citation>
    <scope>NUCLEOTIDE SEQUENCE</scope>
    <source>
        <strain evidence="4">WC2409</strain>
    </source>
</reference>
<dbReference type="Pfam" id="PF00583">
    <property type="entry name" value="Acetyltransf_1"/>
    <property type="match status" value="1"/>
</dbReference>
<gene>
    <name evidence="4" type="ORF">AB3G34_09310</name>
</gene>
<protein>
    <submittedName>
        <fullName evidence="4">GNAT family N-acetyltransferase</fullName>
    </submittedName>
</protein>
<dbReference type="InterPro" id="IPR000182">
    <property type="entry name" value="GNAT_dom"/>
</dbReference>
<keyword evidence="1" id="KW-0808">Transferase</keyword>
<dbReference type="PANTHER" id="PTHR43877">
    <property type="entry name" value="AMINOALKYLPHOSPHONATE N-ACETYLTRANSFERASE-RELATED-RELATED"/>
    <property type="match status" value="1"/>
</dbReference>
<proteinExistence type="predicted"/>
<dbReference type="SUPFAM" id="SSF55729">
    <property type="entry name" value="Acyl-CoA N-acyltransferases (Nat)"/>
    <property type="match status" value="1"/>
</dbReference>
<dbReference type="GO" id="GO:0016747">
    <property type="term" value="F:acyltransferase activity, transferring groups other than amino-acyl groups"/>
    <property type="evidence" value="ECO:0007669"/>
    <property type="project" value="InterPro"/>
</dbReference>
<name>A0AB39W154_9FLAO</name>
<evidence type="ECO:0000259" key="3">
    <source>
        <dbReference type="PROSITE" id="PS51186"/>
    </source>
</evidence>
<dbReference type="PROSITE" id="PS51186">
    <property type="entry name" value="GNAT"/>
    <property type="match status" value="1"/>
</dbReference>
<dbReference type="CDD" id="cd04301">
    <property type="entry name" value="NAT_SF"/>
    <property type="match status" value="1"/>
</dbReference>
<feature type="domain" description="N-acetyltransferase" evidence="3">
    <location>
        <begin position="2"/>
        <end position="149"/>
    </location>
</feature>